<accession>A0AAW1L5M6</accession>
<sequence length="129" mass="14198">MTSSGPIKLIASPLGKDGKLQESGEEEAVIWPGLREFNSRGNTSHFRKDGKLQESGEEEAVIWPGLSLTPLKSSGLISQMEASLLEVVIWPGLSLTPLKSSGLISQMEASLLLVYLRVRYWALCFFSFK</sequence>
<organism evidence="1 2">
    <name type="scientific">Popillia japonica</name>
    <name type="common">Japanese beetle</name>
    <dbReference type="NCBI Taxonomy" id="7064"/>
    <lineage>
        <taxon>Eukaryota</taxon>
        <taxon>Metazoa</taxon>
        <taxon>Ecdysozoa</taxon>
        <taxon>Arthropoda</taxon>
        <taxon>Hexapoda</taxon>
        <taxon>Insecta</taxon>
        <taxon>Pterygota</taxon>
        <taxon>Neoptera</taxon>
        <taxon>Endopterygota</taxon>
        <taxon>Coleoptera</taxon>
        <taxon>Polyphaga</taxon>
        <taxon>Scarabaeiformia</taxon>
        <taxon>Scarabaeidae</taxon>
        <taxon>Rutelinae</taxon>
        <taxon>Popillia</taxon>
    </lineage>
</organism>
<evidence type="ECO:0000313" key="1">
    <source>
        <dbReference type="EMBL" id="KAK9728147.1"/>
    </source>
</evidence>
<evidence type="ECO:0000313" key="2">
    <source>
        <dbReference type="Proteomes" id="UP001458880"/>
    </source>
</evidence>
<dbReference type="EMBL" id="JASPKY010000172">
    <property type="protein sequence ID" value="KAK9728147.1"/>
    <property type="molecule type" value="Genomic_DNA"/>
</dbReference>
<gene>
    <name evidence="1" type="ORF">QE152_g18162</name>
</gene>
<name>A0AAW1L5M6_POPJA</name>
<protein>
    <submittedName>
        <fullName evidence="1">Uncharacterized protein</fullName>
    </submittedName>
</protein>
<keyword evidence="2" id="KW-1185">Reference proteome</keyword>
<comment type="caution">
    <text evidence="1">The sequence shown here is derived from an EMBL/GenBank/DDBJ whole genome shotgun (WGS) entry which is preliminary data.</text>
</comment>
<dbReference type="Proteomes" id="UP001458880">
    <property type="component" value="Unassembled WGS sequence"/>
</dbReference>
<proteinExistence type="predicted"/>
<reference evidence="1 2" key="1">
    <citation type="journal article" date="2024" name="BMC Genomics">
        <title>De novo assembly and annotation of Popillia japonica's genome with initial clues to its potential as an invasive pest.</title>
        <authorList>
            <person name="Cucini C."/>
            <person name="Boschi S."/>
            <person name="Funari R."/>
            <person name="Cardaioli E."/>
            <person name="Iannotti N."/>
            <person name="Marturano G."/>
            <person name="Paoli F."/>
            <person name="Bruttini M."/>
            <person name="Carapelli A."/>
            <person name="Frati F."/>
            <person name="Nardi F."/>
        </authorList>
    </citation>
    <scope>NUCLEOTIDE SEQUENCE [LARGE SCALE GENOMIC DNA]</scope>
    <source>
        <strain evidence="1">DMR45628</strain>
    </source>
</reference>
<dbReference type="AlphaFoldDB" id="A0AAW1L5M6"/>